<reference evidence="8" key="1">
    <citation type="submission" date="2016-05" db="EMBL/GenBank/DDBJ databases">
        <authorList>
            <person name="Baek K."/>
            <person name="Yang S.-J."/>
        </authorList>
    </citation>
    <scope>NUCLEOTIDE SEQUENCE [LARGE SCALE GENOMIC DNA]</scope>
    <source>
        <strain evidence="8">ST58-10</strain>
    </source>
</reference>
<dbReference type="AlphaFoldDB" id="A0A1A9EYK7"/>
<dbReference type="GO" id="GO:0005886">
    <property type="term" value="C:plasma membrane"/>
    <property type="evidence" value="ECO:0007669"/>
    <property type="project" value="TreeGrafter"/>
</dbReference>
<proteinExistence type="inferred from homology"/>
<feature type="transmembrane region" description="Helical" evidence="6">
    <location>
        <begin position="12"/>
        <end position="32"/>
    </location>
</feature>
<organism evidence="7 8">
    <name type="scientific">Marinobacterium aestuarii</name>
    <dbReference type="NCBI Taxonomy" id="1821621"/>
    <lineage>
        <taxon>Bacteria</taxon>
        <taxon>Pseudomonadati</taxon>
        <taxon>Pseudomonadota</taxon>
        <taxon>Gammaproteobacteria</taxon>
        <taxon>Oceanospirillales</taxon>
        <taxon>Oceanospirillaceae</taxon>
        <taxon>Marinobacterium</taxon>
    </lineage>
</organism>
<evidence type="ECO:0000256" key="2">
    <source>
        <dbReference type="ARBA" id="ARBA00008974"/>
    </source>
</evidence>
<evidence type="ECO:0000256" key="6">
    <source>
        <dbReference type="SAM" id="Phobius"/>
    </source>
</evidence>
<evidence type="ECO:0000256" key="3">
    <source>
        <dbReference type="ARBA" id="ARBA00022692"/>
    </source>
</evidence>
<dbReference type="Gene3D" id="1.10.4160.10">
    <property type="entry name" value="Hydantoin permease"/>
    <property type="match status" value="1"/>
</dbReference>
<dbReference type="STRING" id="1821621.A8C75_09645"/>
<dbReference type="KEGG" id="mars:A8C75_09645"/>
<dbReference type="EMBL" id="CP015839">
    <property type="protein sequence ID" value="ANG62721.1"/>
    <property type="molecule type" value="Genomic_DNA"/>
</dbReference>
<dbReference type="InterPro" id="IPR045225">
    <property type="entry name" value="Uracil/uridine/allantoin_perm"/>
</dbReference>
<protein>
    <submittedName>
        <fullName evidence="7">Uncharacterized protein</fullName>
    </submittedName>
</protein>
<dbReference type="Proteomes" id="UP000078070">
    <property type="component" value="Chromosome"/>
</dbReference>
<name>A0A1A9EYK7_9GAMM</name>
<keyword evidence="3 6" id="KW-0812">Transmembrane</keyword>
<keyword evidence="4 6" id="KW-1133">Transmembrane helix</keyword>
<dbReference type="PANTHER" id="PTHR30618">
    <property type="entry name" value="NCS1 FAMILY PURINE/PYRIMIDINE TRANSPORTER"/>
    <property type="match status" value="1"/>
</dbReference>
<comment type="similarity">
    <text evidence="2">Belongs to the purine-cytosine permease (2.A.39) family.</text>
</comment>
<keyword evidence="8" id="KW-1185">Reference proteome</keyword>
<dbReference type="PANTHER" id="PTHR30618:SF0">
    <property type="entry name" value="PURINE-URACIL PERMEASE NCS1"/>
    <property type="match status" value="1"/>
</dbReference>
<dbReference type="InterPro" id="IPR001248">
    <property type="entry name" value="Pur-cyt_permease"/>
</dbReference>
<accession>A0A1A9EYK7</accession>
<sequence length="65" mass="6638">MASLFISYGLNGWTVFAAILLAGFIVMGLVNLSGKPSVHYGIPCPVMARASIGVRGANCPAVISG</sequence>
<comment type="subcellular location">
    <subcellularLocation>
        <location evidence="1">Membrane</location>
        <topology evidence="1">Multi-pass membrane protein</topology>
    </subcellularLocation>
</comment>
<evidence type="ECO:0000313" key="7">
    <source>
        <dbReference type="EMBL" id="ANG62721.1"/>
    </source>
</evidence>
<gene>
    <name evidence="7" type="ORF">A8C75_09645</name>
</gene>
<evidence type="ECO:0000256" key="5">
    <source>
        <dbReference type="ARBA" id="ARBA00023136"/>
    </source>
</evidence>
<keyword evidence="5 6" id="KW-0472">Membrane</keyword>
<evidence type="ECO:0000313" key="8">
    <source>
        <dbReference type="Proteomes" id="UP000078070"/>
    </source>
</evidence>
<reference evidence="7 8" key="2">
    <citation type="journal article" date="2018" name="Int. J. Syst. Evol. Microbiol.">
        <title>Marinobacterium aestuarii sp. nov., a benzene-degrading marine bacterium isolated from estuary sediment.</title>
        <authorList>
            <person name="Bae S.S."/>
            <person name="Jung J."/>
            <person name="Chung D."/>
            <person name="Baek K."/>
        </authorList>
    </citation>
    <scope>NUCLEOTIDE SEQUENCE [LARGE SCALE GENOMIC DNA]</scope>
    <source>
        <strain evidence="7 8">ST58-10</strain>
    </source>
</reference>
<dbReference type="Pfam" id="PF02133">
    <property type="entry name" value="Transp_cyt_pur"/>
    <property type="match status" value="1"/>
</dbReference>
<evidence type="ECO:0000256" key="1">
    <source>
        <dbReference type="ARBA" id="ARBA00004141"/>
    </source>
</evidence>
<evidence type="ECO:0000256" key="4">
    <source>
        <dbReference type="ARBA" id="ARBA00022989"/>
    </source>
</evidence>
<dbReference type="GO" id="GO:0015205">
    <property type="term" value="F:nucleobase transmembrane transporter activity"/>
    <property type="evidence" value="ECO:0007669"/>
    <property type="project" value="TreeGrafter"/>
</dbReference>